<proteinExistence type="predicted"/>
<protein>
    <submittedName>
        <fullName evidence="2">Uncharacterized protein</fullName>
    </submittedName>
</protein>
<name>A0A8T1WT06_9STRA</name>
<feature type="compositionally biased region" description="Acidic residues" evidence="1">
    <location>
        <begin position="186"/>
        <end position="205"/>
    </location>
</feature>
<keyword evidence="3" id="KW-1185">Reference proteome</keyword>
<dbReference type="EMBL" id="JAGDFL010000161">
    <property type="protein sequence ID" value="KAG7396351.1"/>
    <property type="molecule type" value="Genomic_DNA"/>
</dbReference>
<evidence type="ECO:0000313" key="2">
    <source>
        <dbReference type="EMBL" id="KAG7396351.1"/>
    </source>
</evidence>
<accession>A0A8T1WT06</accession>
<evidence type="ECO:0000256" key="1">
    <source>
        <dbReference type="SAM" id="MobiDB-lite"/>
    </source>
</evidence>
<feature type="compositionally biased region" description="Basic residues" evidence="1">
    <location>
        <begin position="218"/>
        <end position="229"/>
    </location>
</feature>
<feature type="region of interest" description="Disordered" evidence="1">
    <location>
        <begin position="1"/>
        <end position="24"/>
    </location>
</feature>
<organism evidence="2 3">
    <name type="scientific">Phytophthora boehmeriae</name>
    <dbReference type="NCBI Taxonomy" id="109152"/>
    <lineage>
        <taxon>Eukaryota</taxon>
        <taxon>Sar</taxon>
        <taxon>Stramenopiles</taxon>
        <taxon>Oomycota</taxon>
        <taxon>Peronosporomycetes</taxon>
        <taxon>Peronosporales</taxon>
        <taxon>Peronosporaceae</taxon>
        <taxon>Phytophthora</taxon>
    </lineage>
</organism>
<comment type="caution">
    <text evidence="2">The sequence shown here is derived from an EMBL/GenBank/DDBJ whole genome shotgun (WGS) entry which is preliminary data.</text>
</comment>
<feature type="compositionally biased region" description="Basic and acidic residues" evidence="1">
    <location>
        <begin position="206"/>
        <end position="217"/>
    </location>
</feature>
<dbReference type="AlphaFoldDB" id="A0A8T1WT06"/>
<sequence>MEPRHRVATRLGRSDSAPSHRLLEGGNRERYNTDRINSVEDLQAELDERLRHINERLDCVLDGIQLMSRVVERNQEMANQNADVVGQVQGLLNRRQQTSTIRQLRLPSYSRTQHVQEMAARVVTAVNKFQRQKTTTTPASADGYHSSTGGVDENVELELSCALQALALRVKAFEANMQGRFTQGVSDDEDEEITEDIEQHLEEEDTSRYRWDSDASPKRKSSRRQKSKS</sequence>
<reference evidence="2" key="1">
    <citation type="submission" date="2021-02" db="EMBL/GenBank/DDBJ databases">
        <authorList>
            <person name="Palmer J.M."/>
        </authorList>
    </citation>
    <scope>NUCLEOTIDE SEQUENCE</scope>
    <source>
        <strain evidence="2">SCRP23</strain>
    </source>
</reference>
<feature type="region of interest" description="Disordered" evidence="1">
    <location>
        <begin position="182"/>
        <end position="229"/>
    </location>
</feature>
<evidence type="ECO:0000313" key="3">
    <source>
        <dbReference type="Proteomes" id="UP000693981"/>
    </source>
</evidence>
<dbReference type="OrthoDB" id="10331264at2759"/>
<dbReference type="Proteomes" id="UP000693981">
    <property type="component" value="Unassembled WGS sequence"/>
</dbReference>
<gene>
    <name evidence="2" type="ORF">PHYBOEH_002454</name>
</gene>